<reference evidence="2 3" key="1">
    <citation type="submission" date="2019-05" db="EMBL/GenBank/DDBJ databases">
        <authorList>
            <person name="Narsing Rao M.P."/>
            <person name="Li W.J."/>
        </authorList>
    </citation>
    <scope>NUCLEOTIDE SEQUENCE [LARGE SCALE GENOMIC DNA]</scope>
    <source>
        <strain evidence="2 3">SYSU_K30003</strain>
    </source>
</reference>
<dbReference type="OrthoDB" id="2967172at2"/>
<feature type="region of interest" description="Disordered" evidence="1">
    <location>
        <begin position="146"/>
        <end position="247"/>
    </location>
</feature>
<name>A0A5R9G1T3_9BACL</name>
<comment type="caution">
    <text evidence="2">The sequence shown here is derived from an EMBL/GenBank/DDBJ whole genome shotgun (WGS) entry which is preliminary data.</text>
</comment>
<dbReference type="PROSITE" id="PS51257">
    <property type="entry name" value="PROKAR_LIPOPROTEIN"/>
    <property type="match status" value="1"/>
</dbReference>
<feature type="compositionally biased region" description="Polar residues" evidence="1">
    <location>
        <begin position="216"/>
        <end position="225"/>
    </location>
</feature>
<sequence length="247" mass="27121">MKSWLSRGIKHLLILSLIVPVLAGCMQSFEVGESYPLESVSGSGNETSYVYRAADRSVPEVANELVERKRPQQQSEEDAERMFLVYADEIVQVQQDPERPEDTLIEISSREYVRQNYSPSFLEAYIIASVIGDLFDRGRYAGGDYRGYGSKGAYAPKQTYRTPTVDDKKMAPPVTVNRSGSIVRRSSDADASASKSAVSPPASSASSGKIVRDESGSSGEKSSVLTKPKKTKAPKISKRTGKIGRRR</sequence>
<organism evidence="2 3">
    <name type="scientific">Paenibacillus antri</name>
    <dbReference type="NCBI Taxonomy" id="2582848"/>
    <lineage>
        <taxon>Bacteria</taxon>
        <taxon>Bacillati</taxon>
        <taxon>Bacillota</taxon>
        <taxon>Bacilli</taxon>
        <taxon>Bacillales</taxon>
        <taxon>Paenibacillaceae</taxon>
        <taxon>Paenibacillus</taxon>
    </lineage>
</organism>
<dbReference type="InterPro" id="IPR025341">
    <property type="entry name" value="DUF4247"/>
</dbReference>
<feature type="compositionally biased region" description="Low complexity" evidence="1">
    <location>
        <begin position="181"/>
        <end position="209"/>
    </location>
</feature>
<proteinExistence type="predicted"/>
<evidence type="ECO:0000313" key="2">
    <source>
        <dbReference type="EMBL" id="TLS49771.1"/>
    </source>
</evidence>
<keyword evidence="3" id="KW-1185">Reference proteome</keyword>
<dbReference type="Proteomes" id="UP000309676">
    <property type="component" value="Unassembled WGS sequence"/>
</dbReference>
<dbReference type="EMBL" id="VCIW01000019">
    <property type="protein sequence ID" value="TLS49771.1"/>
    <property type="molecule type" value="Genomic_DNA"/>
</dbReference>
<dbReference type="Pfam" id="PF14042">
    <property type="entry name" value="DUF4247"/>
    <property type="match status" value="1"/>
</dbReference>
<evidence type="ECO:0000256" key="1">
    <source>
        <dbReference type="SAM" id="MobiDB-lite"/>
    </source>
</evidence>
<protein>
    <submittedName>
        <fullName evidence="2">DUF4247 domain-containing protein</fullName>
    </submittedName>
</protein>
<dbReference type="RefSeq" id="WP_138196924.1">
    <property type="nucleotide sequence ID" value="NZ_VCIW01000019.1"/>
</dbReference>
<accession>A0A5R9G1T3</accession>
<gene>
    <name evidence="2" type="ORF">FE782_24190</name>
</gene>
<feature type="compositionally biased region" description="Basic residues" evidence="1">
    <location>
        <begin position="227"/>
        <end position="247"/>
    </location>
</feature>
<evidence type="ECO:0000313" key="3">
    <source>
        <dbReference type="Proteomes" id="UP000309676"/>
    </source>
</evidence>
<dbReference type="AlphaFoldDB" id="A0A5R9G1T3"/>